<dbReference type="AlphaFoldDB" id="A0A7C9FFF0"/>
<organism evidence="1 2">
    <name type="scientific">Salmonirosea aquatica</name>
    <dbReference type="NCBI Taxonomy" id="2654236"/>
    <lineage>
        <taxon>Bacteria</taxon>
        <taxon>Pseudomonadati</taxon>
        <taxon>Bacteroidota</taxon>
        <taxon>Cytophagia</taxon>
        <taxon>Cytophagales</taxon>
        <taxon>Spirosomataceae</taxon>
        <taxon>Salmonirosea</taxon>
    </lineage>
</organism>
<sequence length="554" mass="60822">MAYTAALGDTPERILAELNGGSDLLTVNSGSLGETQALPGSRLVQNTSKPNVIAQWVSNDGTYDYFKIRVLGSWQAGNVIQVTASGKTTITRTVTDADTQATLETSMNPDSSQYRVSSGVLPQVTVLGGSQTMDNTNYPSLTAVVDAQIAEAEIRRWQVGVSVDVETGNVYNLEDRTYTAVEGDDAEAVALALGLDGPYSVILRPDGQPVTAYARKGKRYGPSNIADVRLLEGPLMRKSRQVVVEVTIPETVSGTLQLGLVDVRNEDVRAVSNYLRVDNLEEYSLVEVLGISELYGYEYHEPGLSQRLRLPVSMGVRMPYTESETRVGLDGYQRKRAVSIWQTAELVSDVVGEEFCDTLTGWLQHEEVIIDGTEYSMRDGMETPVLSNLSRTLQFSAKLTASGNVRHNRGRQLGAGPLAYGRLEWIPPTFGVNMYLIGMDGEYLPVVREMAVRAGEYRLEVLGAADDVVVEVFLNGTLKTQFRCPKLSRSRPADLVRIEPHGLTSLRVSADRLLTVDYTCAVQTLPETVEYTCEVVEKGIISEFSDDFNEDFVI</sequence>
<name>A0A7C9FFF0_9BACT</name>
<dbReference type="Proteomes" id="UP000479293">
    <property type="component" value="Unassembled WGS sequence"/>
</dbReference>
<dbReference type="RefSeq" id="WP_152764703.1">
    <property type="nucleotide sequence ID" value="NZ_WHLY01000002.1"/>
</dbReference>
<protein>
    <submittedName>
        <fullName evidence="1">Uncharacterized protein</fullName>
    </submittedName>
</protein>
<evidence type="ECO:0000313" key="1">
    <source>
        <dbReference type="EMBL" id="MPR36627.1"/>
    </source>
</evidence>
<comment type="caution">
    <text evidence="1">The sequence shown here is derived from an EMBL/GenBank/DDBJ whole genome shotgun (WGS) entry which is preliminary data.</text>
</comment>
<keyword evidence="2" id="KW-1185">Reference proteome</keyword>
<evidence type="ECO:0000313" key="2">
    <source>
        <dbReference type="Proteomes" id="UP000479293"/>
    </source>
</evidence>
<gene>
    <name evidence="1" type="ORF">GBK04_25605</name>
</gene>
<proteinExistence type="predicted"/>
<reference evidence="1 2" key="1">
    <citation type="submission" date="2019-10" db="EMBL/GenBank/DDBJ databases">
        <title>Draft Genome Sequence of Cytophagaceae sp. SJW1-29.</title>
        <authorList>
            <person name="Choi A."/>
        </authorList>
    </citation>
    <scope>NUCLEOTIDE SEQUENCE [LARGE SCALE GENOMIC DNA]</scope>
    <source>
        <strain evidence="1 2">SJW1-29</strain>
    </source>
</reference>
<accession>A0A7C9FFF0</accession>
<dbReference type="EMBL" id="WHLY01000002">
    <property type="protein sequence ID" value="MPR36627.1"/>
    <property type="molecule type" value="Genomic_DNA"/>
</dbReference>